<accession>A0AC61KZ77</accession>
<proteinExistence type="predicted"/>
<reference evidence="1" key="1">
    <citation type="submission" date="2018-01" db="EMBL/GenBank/DDBJ databases">
        <authorList>
            <person name="Krukenberg V."/>
        </authorList>
    </citation>
    <scope>NUCLEOTIDE SEQUENCE</scope>
    <source>
        <strain evidence="1">E20ANME2</strain>
    </source>
</reference>
<evidence type="ECO:0000313" key="1">
    <source>
        <dbReference type="EMBL" id="PXF57626.1"/>
    </source>
</evidence>
<sequence>MSLIREAQNGQITEEMKTVAKVEGVDPEFVRKGVASGRIVIPVSPYRKTMPCGVGKGMRTKVNATVGTSSDIVDIDLEVRKTKVAEKAGADTLMELSTGGDLVEVRKRVIAATSLSVGSVPLYQAFIEAIERNGAVVDMNPDDLFRITAEQAKLGTNFMAIHTGINLLTVERLKNQGRYGGLVSRGGAFMTAWMLHNEKENPLYSEFDYLLEIMLEHEVTLSMGNGMRAGAVHDATDRAGVQELIMHAELGDRAYDAGVQVIVEGPGHVPINEIDTNITLMKSMTNERPFYMLGPLVTDIAPGYDHIVTAIGGAISSSCGADFLCYVTPAEHLALPNEEDVYEGVMASRIAAHVGDMIKYGDRARAWDLDMARARRDLDWDMQYEVAIDEGRAREVRNSRLPEDKEACTMCGDFCALKIVKENFNFDK</sequence>
<evidence type="ECO:0000313" key="2">
    <source>
        <dbReference type="Proteomes" id="UP000248329"/>
    </source>
</evidence>
<name>A0AC61KZ77_9EURY</name>
<organism evidence="1 2">
    <name type="scientific">Candidatus Methanogaster sp</name>
    <dbReference type="NCBI Taxonomy" id="3386292"/>
    <lineage>
        <taxon>Archaea</taxon>
        <taxon>Methanobacteriati</taxon>
        <taxon>Methanobacteriota</taxon>
        <taxon>Stenosarchaea group</taxon>
        <taxon>Methanomicrobia</taxon>
        <taxon>Methanosarcinales</taxon>
        <taxon>ANME-2 cluster</taxon>
        <taxon>Candidatus Methanogasteraceae</taxon>
        <taxon>Candidatus Methanogaster</taxon>
    </lineage>
</organism>
<protein>
    <submittedName>
        <fullName evidence="1">Thiamine biosynthesis protein ThiC</fullName>
    </submittedName>
</protein>
<dbReference type="Proteomes" id="UP000248329">
    <property type="component" value="Unassembled WGS sequence"/>
</dbReference>
<dbReference type="EMBL" id="PQXF01000054">
    <property type="protein sequence ID" value="PXF57626.1"/>
    <property type="molecule type" value="Genomic_DNA"/>
</dbReference>
<gene>
    <name evidence="1" type="ORF">C4B59_14825</name>
</gene>
<comment type="caution">
    <text evidence="1">The sequence shown here is derived from an EMBL/GenBank/DDBJ whole genome shotgun (WGS) entry which is preliminary data.</text>
</comment>